<dbReference type="AlphaFoldDB" id="M3DDG1"/>
<protein>
    <recommendedName>
        <fullName evidence="4">Transposase</fullName>
    </recommendedName>
</protein>
<gene>
    <name evidence="2" type="ORF">SBD_4180</name>
</gene>
<dbReference type="EMBL" id="KB405078">
    <property type="protein sequence ID" value="EMF54512.1"/>
    <property type="molecule type" value="Genomic_DNA"/>
</dbReference>
<feature type="region of interest" description="Disordered" evidence="1">
    <location>
        <begin position="1"/>
        <end position="40"/>
    </location>
</feature>
<accession>M3DDG1</accession>
<evidence type="ECO:0000313" key="2">
    <source>
        <dbReference type="EMBL" id="EMF54512.1"/>
    </source>
</evidence>
<reference evidence="3" key="1">
    <citation type="journal article" date="2013" name="Genome Announc.">
        <title>Draft Genome Sequence of Streptomyces bottropensis ATCC 25435, a Bottromycin-Producing Actinomycete.</title>
        <authorList>
            <person name="Zhang H."/>
            <person name="Zhou W."/>
            <person name="Zhuang Y."/>
            <person name="Liang X."/>
            <person name="Liu T."/>
        </authorList>
    </citation>
    <scope>NUCLEOTIDE SEQUENCE [LARGE SCALE GENOMIC DNA]</scope>
    <source>
        <strain evidence="3">ATCC 25435</strain>
    </source>
</reference>
<organism evidence="2 3">
    <name type="scientific">Streptomyces bottropensis ATCC 25435</name>
    <dbReference type="NCBI Taxonomy" id="1054862"/>
    <lineage>
        <taxon>Bacteria</taxon>
        <taxon>Bacillati</taxon>
        <taxon>Actinomycetota</taxon>
        <taxon>Actinomycetes</taxon>
        <taxon>Kitasatosporales</taxon>
        <taxon>Streptomycetaceae</taxon>
        <taxon>Streptomyces</taxon>
    </lineage>
</organism>
<proteinExistence type="predicted"/>
<sequence>MQNLEADVRTLTQRLSRPIGQKGTKHVPGGGRSRRQWDAKSRRLRLLQDRLTAARADREAGLVHVLRGGRRLAPATGTTWTRPG</sequence>
<evidence type="ECO:0000256" key="1">
    <source>
        <dbReference type="SAM" id="MobiDB-lite"/>
    </source>
</evidence>
<evidence type="ECO:0000313" key="3">
    <source>
        <dbReference type="Proteomes" id="UP000030760"/>
    </source>
</evidence>
<dbReference type="Proteomes" id="UP000030760">
    <property type="component" value="Unassembled WGS sequence"/>
</dbReference>
<evidence type="ECO:0008006" key="4">
    <source>
        <dbReference type="Google" id="ProtNLM"/>
    </source>
</evidence>
<name>M3DDG1_9ACTN</name>